<gene>
    <name evidence="3" type="ORF">ACFQ5G_18385</name>
</gene>
<proteinExistence type="predicted"/>
<feature type="transmembrane region" description="Helical" evidence="2">
    <location>
        <begin position="37"/>
        <end position="56"/>
    </location>
</feature>
<name>A0ABW4A9V7_9ACTN</name>
<dbReference type="RefSeq" id="WP_317796000.1">
    <property type="nucleotide sequence ID" value="NZ_AP028461.1"/>
</dbReference>
<keyword evidence="4" id="KW-1185">Reference proteome</keyword>
<protein>
    <recommendedName>
        <fullName evidence="5">Carboxypeptidase regulatory-like domain-containing protein</fullName>
    </recommendedName>
</protein>
<organism evidence="3 4">
    <name type="scientific">Actinoplanes sichuanensis</name>
    <dbReference type="NCBI Taxonomy" id="512349"/>
    <lineage>
        <taxon>Bacteria</taxon>
        <taxon>Bacillati</taxon>
        <taxon>Actinomycetota</taxon>
        <taxon>Actinomycetes</taxon>
        <taxon>Micromonosporales</taxon>
        <taxon>Micromonosporaceae</taxon>
        <taxon>Actinoplanes</taxon>
    </lineage>
</organism>
<evidence type="ECO:0000256" key="1">
    <source>
        <dbReference type="SAM" id="MobiDB-lite"/>
    </source>
</evidence>
<keyword evidence="2" id="KW-1133">Transmembrane helix</keyword>
<keyword evidence="2" id="KW-0472">Membrane</keyword>
<evidence type="ECO:0000313" key="3">
    <source>
        <dbReference type="EMBL" id="MFD1367328.1"/>
    </source>
</evidence>
<evidence type="ECO:0000256" key="2">
    <source>
        <dbReference type="SAM" id="Phobius"/>
    </source>
</evidence>
<accession>A0ABW4A9V7</accession>
<reference evidence="4" key="1">
    <citation type="journal article" date="2019" name="Int. J. Syst. Evol. Microbiol.">
        <title>The Global Catalogue of Microorganisms (GCM) 10K type strain sequencing project: providing services to taxonomists for standard genome sequencing and annotation.</title>
        <authorList>
            <consortium name="The Broad Institute Genomics Platform"/>
            <consortium name="The Broad Institute Genome Sequencing Center for Infectious Disease"/>
            <person name="Wu L."/>
            <person name="Ma J."/>
        </authorList>
    </citation>
    <scope>NUCLEOTIDE SEQUENCE [LARGE SCALE GENOMIC DNA]</scope>
    <source>
        <strain evidence="4">CCM 7526</strain>
    </source>
</reference>
<sequence length="172" mass="17711">MSDIKSLLAAEAEKLRPAYEPEFAELLAERTKRRRRYAAVAASAVAVVLVVGSAQLTQGPGPRDRQPADIRKPLPAGGVMDVTVTGMMRMVGGPLGSGPSGVAGKVHFGSADGSVTSAEVSTEGRFSVALPAGRYTVTGTPISAESPICQARDEVVVPAGGLSGVEVDCHIR</sequence>
<evidence type="ECO:0000313" key="4">
    <source>
        <dbReference type="Proteomes" id="UP001597183"/>
    </source>
</evidence>
<evidence type="ECO:0008006" key="5">
    <source>
        <dbReference type="Google" id="ProtNLM"/>
    </source>
</evidence>
<dbReference type="EMBL" id="JBHTMK010000023">
    <property type="protein sequence ID" value="MFD1367328.1"/>
    <property type="molecule type" value="Genomic_DNA"/>
</dbReference>
<dbReference type="Proteomes" id="UP001597183">
    <property type="component" value="Unassembled WGS sequence"/>
</dbReference>
<feature type="compositionally biased region" description="Basic and acidic residues" evidence="1">
    <location>
        <begin position="62"/>
        <end position="72"/>
    </location>
</feature>
<comment type="caution">
    <text evidence="3">The sequence shown here is derived from an EMBL/GenBank/DDBJ whole genome shotgun (WGS) entry which is preliminary data.</text>
</comment>
<feature type="region of interest" description="Disordered" evidence="1">
    <location>
        <begin position="56"/>
        <end position="75"/>
    </location>
</feature>
<keyword evidence="2" id="KW-0812">Transmembrane</keyword>